<evidence type="ECO:0000313" key="1">
    <source>
        <dbReference type="EMBL" id="PLC56073.1"/>
    </source>
</evidence>
<dbReference type="EMBL" id="NPIB01000041">
    <property type="protein sequence ID" value="PLC56073.1"/>
    <property type="molecule type" value="Genomic_DNA"/>
</dbReference>
<protein>
    <submittedName>
        <fullName evidence="1">Uncharacterized protein</fullName>
    </submittedName>
</protein>
<dbReference type="RefSeq" id="WP_065208815.1">
    <property type="nucleotide sequence ID" value="NZ_JABJXE010000011.1"/>
</dbReference>
<keyword evidence="2" id="KW-1185">Reference proteome</keyword>
<name>A0A2N4UM43_9GAMM</name>
<evidence type="ECO:0000313" key="2">
    <source>
        <dbReference type="Proteomes" id="UP000234420"/>
    </source>
</evidence>
<dbReference type="Proteomes" id="UP000234420">
    <property type="component" value="Unassembled WGS sequence"/>
</dbReference>
<gene>
    <name evidence="1" type="ORF">CIK00_20240</name>
</gene>
<comment type="caution">
    <text evidence="1">The sequence shown here is derived from an EMBL/GenBank/DDBJ whole genome shotgun (WGS) entry which is preliminary data.</text>
</comment>
<dbReference type="AlphaFoldDB" id="A0A2N4UM43"/>
<organism evidence="1 2">
    <name type="scientific">Photobacterium carnosum</name>
    <dbReference type="NCBI Taxonomy" id="2023717"/>
    <lineage>
        <taxon>Bacteria</taxon>
        <taxon>Pseudomonadati</taxon>
        <taxon>Pseudomonadota</taxon>
        <taxon>Gammaproteobacteria</taxon>
        <taxon>Vibrionales</taxon>
        <taxon>Vibrionaceae</taxon>
        <taxon>Photobacterium</taxon>
    </lineage>
</organism>
<reference evidence="1 2" key="1">
    <citation type="journal article" date="2018" name="Syst. Appl. Microbiol.">
        <title>Photobacterium carnosum sp. nov., isolated from spoiled modified atmosphere packaged poultry meat.</title>
        <authorList>
            <person name="Hilgarth M."/>
            <person name="Fuertes S."/>
            <person name="Ehrmann M."/>
            <person name="Vogel R.F."/>
        </authorList>
    </citation>
    <scope>NUCLEOTIDE SEQUENCE [LARGE SCALE GENOMIC DNA]</scope>
    <source>
        <strain evidence="1 2">TMW 2.2021</strain>
    </source>
</reference>
<proteinExistence type="predicted"/>
<sequence length="115" mass="13215">MKTLFVLIFIFTAGLFILNSSNDRTRINKNDSRQFPDHSVKKLGVEIEYPAPMKQLQQVLTHSYVNPPSDEPSNIDAALKELHFQTSNDINDESIEQLQSQINQLRTALEKEDKQ</sequence>
<accession>A0A2N4UM43</accession>